<sequence>MKSEQHYTVTKDADRLAPNWLASRINYKTIKFLYWDIDGHAELKGVKIGDEVAQIGDTVQFNGRRLSVERR</sequence>
<evidence type="ECO:0000313" key="1">
    <source>
        <dbReference type="EMBL" id="MCC2149451.1"/>
    </source>
</evidence>
<accession>A0ABS8EW87</accession>
<evidence type="ECO:0000313" key="2">
    <source>
        <dbReference type="Proteomes" id="UP001299235"/>
    </source>
</evidence>
<keyword evidence="2" id="KW-1185">Reference proteome</keyword>
<dbReference type="EMBL" id="JAJEQE010000030">
    <property type="protein sequence ID" value="MCC2149451.1"/>
    <property type="molecule type" value="Genomic_DNA"/>
</dbReference>
<gene>
    <name evidence="1" type="ORF">LKD42_09310</name>
</gene>
<comment type="caution">
    <text evidence="1">The sequence shown here is derived from an EMBL/GenBank/DDBJ whole genome shotgun (WGS) entry which is preliminary data.</text>
</comment>
<dbReference type="Proteomes" id="UP001299235">
    <property type="component" value="Unassembled WGS sequence"/>
</dbReference>
<reference evidence="1 2" key="1">
    <citation type="submission" date="2021-10" db="EMBL/GenBank/DDBJ databases">
        <title>Anaerobic single-cell dispensing facilitates the cultivation of human gut bacteria.</title>
        <authorList>
            <person name="Afrizal A."/>
        </authorList>
    </citation>
    <scope>NUCLEOTIDE SEQUENCE [LARGE SCALE GENOMIC DNA]</scope>
    <source>
        <strain evidence="1 2">CLA-AA-H246</strain>
    </source>
</reference>
<dbReference type="RefSeq" id="WP_248835534.1">
    <property type="nucleotide sequence ID" value="NZ_JAJEQE010000030.1"/>
</dbReference>
<proteinExistence type="predicted"/>
<organism evidence="1 2">
    <name type="scientific">Hominisplanchenecus faecis</name>
    <dbReference type="NCBI Taxonomy" id="2885351"/>
    <lineage>
        <taxon>Bacteria</taxon>
        <taxon>Bacillati</taxon>
        <taxon>Bacillota</taxon>
        <taxon>Clostridia</taxon>
        <taxon>Lachnospirales</taxon>
        <taxon>Lachnospiraceae</taxon>
        <taxon>Hominisplanchenecus</taxon>
    </lineage>
</organism>
<name>A0ABS8EW87_9FIRM</name>
<protein>
    <submittedName>
        <fullName evidence="1">Uncharacterized protein</fullName>
    </submittedName>
</protein>